<dbReference type="Proteomes" id="UP000217954">
    <property type="component" value="Chromosome"/>
</dbReference>
<sequence>MQYGRMGAHRFLVTGSSGHLGEALVSTLRRGGADVVGIDIAPGPVTDIVGSIADRAVITEAMAGVTSVLHTATLHKPHVGSHTRADFVETNIDGTLALLEESVAAGVTGFVYTSTTSAFGHALVGAEVAAWITEDVAPVPKNIYGATKTAAEDIAHVVHQDCGLPIIVLRTSRFFPEQDDNDAVRARYSDENAKANEYLYRRVDLADVVEAHLLAAERAPDIGWAKYVVSATTPFSRADIARLHTDAPTVVAQHFPEQPHLYAAHGWTMFPTIDRVYVNTRARTELGWTPRYDYGHILDCLCRRGGFPQPLGARDRSQGLPQRTDRRVHRGLACY</sequence>
<dbReference type="KEGG" id="mste:MSTE_01310"/>
<evidence type="ECO:0000259" key="1">
    <source>
        <dbReference type="Pfam" id="PF01370"/>
    </source>
</evidence>
<dbReference type="Pfam" id="PF01370">
    <property type="entry name" value="Epimerase"/>
    <property type="match status" value="1"/>
</dbReference>
<dbReference type="SUPFAM" id="SSF51735">
    <property type="entry name" value="NAD(P)-binding Rossmann-fold domains"/>
    <property type="match status" value="1"/>
</dbReference>
<evidence type="ECO:0000313" key="2">
    <source>
        <dbReference type="EMBL" id="BAX96639.1"/>
    </source>
</evidence>
<dbReference type="AlphaFoldDB" id="A0A1Z4EUK4"/>
<dbReference type="InterPro" id="IPR001509">
    <property type="entry name" value="Epimerase_deHydtase"/>
</dbReference>
<reference evidence="2 3" key="2">
    <citation type="journal article" date="2017" name="Int. J. Syst. Evol. Microbiol.">
        <title>Mycobacterium stephanolepidis sp. nov., a rapidly growing species related to Mycobacterium chelonae, isolated from marine teleost fish, Stephanolepis cirrhifer.</title>
        <authorList>
            <person name="Fukano H."/>
            <person name="Wada S."/>
            <person name="Kurata O."/>
            <person name="Katayama K."/>
            <person name="Fujiwara N."/>
            <person name="Hoshino Y."/>
        </authorList>
    </citation>
    <scope>NUCLEOTIDE SEQUENCE [LARGE SCALE GENOMIC DNA]</scope>
    <source>
        <strain evidence="2 3">NJB0901</strain>
    </source>
</reference>
<keyword evidence="3" id="KW-1185">Reference proteome</keyword>
<reference evidence="3" key="1">
    <citation type="journal article" date="2017" name="Genome Announc.">
        <title>Complete Genome Sequence of Mycobacterium stephanolepidis.</title>
        <authorList>
            <person name="Fukano H."/>
            <person name="Yoshida M."/>
            <person name="Katayama Y."/>
            <person name="Omatsu T."/>
            <person name="Mizutani T."/>
            <person name="Kurata O."/>
            <person name="Wada S."/>
            <person name="Hoshino Y."/>
        </authorList>
    </citation>
    <scope>NUCLEOTIDE SEQUENCE [LARGE SCALE GENOMIC DNA]</scope>
    <source>
        <strain evidence="3">NJB0901</strain>
    </source>
</reference>
<evidence type="ECO:0000313" key="3">
    <source>
        <dbReference type="Proteomes" id="UP000217954"/>
    </source>
</evidence>
<feature type="domain" description="NAD-dependent epimerase/dehydratase" evidence="1">
    <location>
        <begin position="12"/>
        <end position="217"/>
    </location>
</feature>
<dbReference type="EMBL" id="AP018165">
    <property type="protein sequence ID" value="BAX96639.1"/>
    <property type="molecule type" value="Genomic_DNA"/>
</dbReference>
<dbReference type="InterPro" id="IPR036291">
    <property type="entry name" value="NAD(P)-bd_dom_sf"/>
</dbReference>
<dbReference type="PANTHER" id="PTHR43245:SF54">
    <property type="entry name" value="BLL0593 PROTEIN"/>
    <property type="match status" value="1"/>
</dbReference>
<dbReference type="Gene3D" id="3.40.50.720">
    <property type="entry name" value="NAD(P)-binding Rossmann-like Domain"/>
    <property type="match status" value="1"/>
</dbReference>
<accession>A0A1Z4EUK4</accession>
<gene>
    <name evidence="2" type="ORF">MSTE_01310</name>
</gene>
<protein>
    <submittedName>
        <fullName evidence="2">Putative DTDP-glucose-4,6-dehydratase-related protein</fullName>
    </submittedName>
</protein>
<dbReference type="InterPro" id="IPR050177">
    <property type="entry name" value="Lipid_A_modif_metabolic_enz"/>
</dbReference>
<name>A0A1Z4EUK4_9MYCO</name>
<organism evidence="2 3">
    <name type="scientific">[Mycobacterium] stephanolepidis</name>
    <dbReference type="NCBI Taxonomy" id="1520670"/>
    <lineage>
        <taxon>Bacteria</taxon>
        <taxon>Bacillati</taxon>
        <taxon>Actinomycetota</taxon>
        <taxon>Actinomycetes</taxon>
        <taxon>Mycobacteriales</taxon>
        <taxon>Mycobacteriaceae</taxon>
        <taxon>Mycobacteroides</taxon>
    </lineage>
</organism>
<proteinExistence type="predicted"/>
<dbReference type="PANTHER" id="PTHR43245">
    <property type="entry name" value="BIFUNCTIONAL POLYMYXIN RESISTANCE PROTEIN ARNA"/>
    <property type="match status" value="1"/>
</dbReference>